<sequence>MVTRGPWPTDGPDCPVCEVQPLHPLRPVPDADGSVVGPPPMDTAS</sequence>
<feature type="region of interest" description="Disordered" evidence="1">
    <location>
        <begin position="24"/>
        <end position="45"/>
    </location>
</feature>
<dbReference type="AlphaFoldDB" id="A0AAU1TYR6"/>
<dbReference type="EMBL" id="CP108195">
    <property type="protein sequence ID" value="WTS10474.1"/>
    <property type="molecule type" value="Genomic_DNA"/>
</dbReference>
<organism evidence="2">
    <name type="scientific">Streptomyces sp. NBC_00119</name>
    <dbReference type="NCBI Taxonomy" id="2975659"/>
    <lineage>
        <taxon>Bacteria</taxon>
        <taxon>Bacillati</taxon>
        <taxon>Actinomycetota</taxon>
        <taxon>Actinomycetes</taxon>
        <taxon>Kitasatosporales</taxon>
        <taxon>Streptomycetaceae</taxon>
        <taxon>Streptomyces</taxon>
    </lineage>
</organism>
<accession>A0AAU1TYR6</accession>
<proteinExistence type="predicted"/>
<evidence type="ECO:0000313" key="2">
    <source>
        <dbReference type="EMBL" id="WTS10474.1"/>
    </source>
</evidence>
<reference evidence="2" key="1">
    <citation type="submission" date="2022-10" db="EMBL/GenBank/DDBJ databases">
        <title>The complete genomes of actinobacterial strains from the NBC collection.</title>
        <authorList>
            <person name="Joergensen T.S."/>
            <person name="Alvarez Arevalo M."/>
            <person name="Sterndorff E.B."/>
            <person name="Faurdal D."/>
            <person name="Vuksanovic O."/>
            <person name="Mourched A.-S."/>
            <person name="Charusanti P."/>
            <person name="Shaw S."/>
            <person name="Blin K."/>
            <person name="Weber T."/>
        </authorList>
    </citation>
    <scope>NUCLEOTIDE SEQUENCE</scope>
    <source>
        <strain evidence="2">NBC_00119</strain>
    </source>
</reference>
<evidence type="ECO:0000256" key="1">
    <source>
        <dbReference type="SAM" id="MobiDB-lite"/>
    </source>
</evidence>
<gene>
    <name evidence="2" type="ORF">OHU69_04965</name>
</gene>
<name>A0AAU1TYR6_9ACTN</name>
<protein>
    <submittedName>
        <fullName evidence="2">Uncharacterized protein</fullName>
    </submittedName>
</protein>